<dbReference type="InterPro" id="IPR001492">
    <property type="entry name" value="Flagellin"/>
</dbReference>
<dbReference type="GO" id="GO:0005198">
    <property type="term" value="F:structural molecule activity"/>
    <property type="evidence" value="ECO:0007669"/>
    <property type="project" value="UniProtKB-UniRule"/>
</dbReference>
<dbReference type="SUPFAM" id="SSF64518">
    <property type="entry name" value="Phase 1 flagellin"/>
    <property type="match status" value="1"/>
</dbReference>
<dbReference type="Pfam" id="PF00700">
    <property type="entry name" value="Flagellin_C"/>
    <property type="match status" value="1"/>
</dbReference>
<dbReference type="Gene3D" id="1.20.1330.10">
    <property type="entry name" value="f41 fragment of flagellin, N-terminal domain"/>
    <property type="match status" value="1"/>
</dbReference>
<evidence type="ECO:0000256" key="2">
    <source>
        <dbReference type="ARBA" id="ARBA00023143"/>
    </source>
</evidence>
<evidence type="ECO:0000256" key="1">
    <source>
        <dbReference type="ARBA" id="ARBA00005709"/>
    </source>
</evidence>
<keyword evidence="2 3" id="KW-0975">Bacterial flagellum</keyword>
<feature type="domain" description="Flagellin C-terminal" evidence="5">
    <location>
        <begin position="340"/>
        <end position="424"/>
    </location>
</feature>
<dbReference type="InterPro" id="IPR001029">
    <property type="entry name" value="Flagellin_N"/>
</dbReference>
<evidence type="ECO:0000259" key="4">
    <source>
        <dbReference type="Pfam" id="PF00669"/>
    </source>
</evidence>
<dbReference type="AlphaFoldDB" id="A0A7X9FTC6"/>
<evidence type="ECO:0000313" key="6">
    <source>
        <dbReference type="EMBL" id="NMC63950.1"/>
    </source>
</evidence>
<comment type="caution">
    <text evidence="6">The sequence shown here is derived from an EMBL/GenBank/DDBJ whole genome shotgun (WGS) entry which is preliminary data.</text>
</comment>
<dbReference type="InterPro" id="IPR042187">
    <property type="entry name" value="Flagellin_C_sub2"/>
</dbReference>
<dbReference type="PRINTS" id="PR00207">
    <property type="entry name" value="FLAGELLIN"/>
</dbReference>
<reference evidence="6 7" key="1">
    <citation type="journal article" date="2020" name="Biotechnol. Biofuels">
        <title>New insights from the biogas microbiome by comprehensive genome-resolved metagenomics of nearly 1600 species originating from multiple anaerobic digesters.</title>
        <authorList>
            <person name="Campanaro S."/>
            <person name="Treu L."/>
            <person name="Rodriguez-R L.M."/>
            <person name="Kovalovszki A."/>
            <person name="Ziels R.M."/>
            <person name="Maus I."/>
            <person name="Zhu X."/>
            <person name="Kougias P.G."/>
            <person name="Basile A."/>
            <person name="Luo G."/>
            <person name="Schluter A."/>
            <person name="Konstantinidis K.T."/>
            <person name="Angelidaki I."/>
        </authorList>
    </citation>
    <scope>NUCLEOTIDE SEQUENCE [LARGE SCALE GENOMIC DNA]</scope>
    <source>
        <strain evidence="6">AS27yjCOA_65</strain>
    </source>
</reference>
<comment type="similarity">
    <text evidence="1 3">Belongs to the bacterial flagellin family.</text>
</comment>
<dbReference type="EMBL" id="JAAZON010000562">
    <property type="protein sequence ID" value="NMC63950.1"/>
    <property type="molecule type" value="Genomic_DNA"/>
</dbReference>
<feature type="domain" description="Flagellin N-terminal" evidence="4">
    <location>
        <begin position="13"/>
        <end position="136"/>
    </location>
</feature>
<dbReference type="PANTHER" id="PTHR42792">
    <property type="entry name" value="FLAGELLIN"/>
    <property type="match status" value="1"/>
</dbReference>
<comment type="function">
    <text evidence="3">Flagellin is the subunit protein which polymerizes to form the filaments of bacterial flagella.</text>
</comment>
<dbReference type="Gene3D" id="6.10.10.10">
    <property type="entry name" value="Flagellar export chaperone, C-terminal domain"/>
    <property type="match status" value="1"/>
</dbReference>
<dbReference type="Pfam" id="PF00669">
    <property type="entry name" value="Flagellin_N"/>
    <property type="match status" value="1"/>
</dbReference>
<sequence length="434" mass="45437">MAVDSFSFSYGSNPLSLRVQNNLRVSTNNLSRSYERLSSGLRINSASDDAAGLALATNMRTQEKLADVAVRNINDGISAVAIAQTALEQQKNILISLEELANAAANGSLSTAQQSANAEEYRALVEEYGRIGNMAHWPSSPNDIYLLAAGRGTNQSSITIQAGIDGTSNSAITIGLADTAELAGNIDGDAMALTSGVSPADASISTIATTFQNQMMNFKVVDSNGVQRNVTAGVSWESGTLTFSFYIENSAAASPPADATQWDYRSQATATYTTTTGAFNSSTLQTTIFGFEDGATAQLSVDLRGLKVSKTTGGHYDVGASTAIEITGVETSGRASAALTVIETKQTEIEGIIGNFNAAAARLGQAVNYMAIERENYGAAYSAITDVDVASEVANMVAEEIRLQGAQAVFAQANQQPQAALNLLESTLELKKAA</sequence>
<dbReference type="Gene3D" id="3.30.70.2120">
    <property type="match status" value="1"/>
</dbReference>
<name>A0A7X9FTC6_9DELT</name>
<protein>
    <recommendedName>
        <fullName evidence="3">Flagellin</fullName>
    </recommendedName>
</protein>
<accession>A0A7X9FTC6</accession>
<comment type="subcellular location">
    <subcellularLocation>
        <location evidence="3">Secreted</location>
    </subcellularLocation>
    <subcellularLocation>
        <location evidence="3">Bacterial flagellum</location>
    </subcellularLocation>
</comment>
<dbReference type="Proteomes" id="UP000524246">
    <property type="component" value="Unassembled WGS sequence"/>
</dbReference>
<dbReference type="PANTHER" id="PTHR42792:SF2">
    <property type="entry name" value="FLAGELLIN"/>
    <property type="match status" value="1"/>
</dbReference>
<evidence type="ECO:0000313" key="7">
    <source>
        <dbReference type="Proteomes" id="UP000524246"/>
    </source>
</evidence>
<dbReference type="GO" id="GO:0005576">
    <property type="term" value="C:extracellular region"/>
    <property type="evidence" value="ECO:0007669"/>
    <property type="project" value="UniProtKB-SubCell"/>
</dbReference>
<dbReference type="GO" id="GO:0009288">
    <property type="term" value="C:bacterial-type flagellum"/>
    <property type="evidence" value="ECO:0007669"/>
    <property type="project" value="UniProtKB-SubCell"/>
</dbReference>
<evidence type="ECO:0000256" key="3">
    <source>
        <dbReference type="RuleBase" id="RU362073"/>
    </source>
</evidence>
<proteinExistence type="inferred from homology"/>
<dbReference type="InterPro" id="IPR046358">
    <property type="entry name" value="Flagellin_C"/>
</dbReference>
<keyword evidence="3" id="KW-0964">Secreted</keyword>
<gene>
    <name evidence="6" type="ORF">GYA55_12375</name>
</gene>
<evidence type="ECO:0000259" key="5">
    <source>
        <dbReference type="Pfam" id="PF00700"/>
    </source>
</evidence>
<organism evidence="6 7">
    <name type="scientific">SAR324 cluster bacterium</name>
    <dbReference type="NCBI Taxonomy" id="2024889"/>
    <lineage>
        <taxon>Bacteria</taxon>
        <taxon>Deltaproteobacteria</taxon>
        <taxon>SAR324 cluster</taxon>
    </lineage>
</organism>